<dbReference type="PIRSF" id="PIRSF034888">
    <property type="entry name" value="P-loop_UCP034888"/>
    <property type="match status" value="1"/>
</dbReference>
<dbReference type="GO" id="GO:0005524">
    <property type="term" value="F:ATP binding"/>
    <property type="evidence" value="ECO:0007669"/>
    <property type="project" value="InterPro"/>
</dbReference>
<dbReference type="InterPro" id="IPR027417">
    <property type="entry name" value="P-loop_NTPase"/>
</dbReference>
<dbReference type="SUPFAM" id="SSF52540">
    <property type="entry name" value="P-loop containing nucleoside triphosphate hydrolases"/>
    <property type="match status" value="1"/>
</dbReference>
<dbReference type="InterPro" id="IPR022532">
    <property type="entry name" value="DUF3696"/>
</dbReference>
<dbReference type="Pfam" id="PF12476">
    <property type="entry name" value="DUF3696"/>
    <property type="match status" value="1"/>
</dbReference>
<dbReference type="InterPro" id="IPR014592">
    <property type="entry name" value="P-loop_UCP034888"/>
</dbReference>
<organism evidence="3 4">
    <name type="scientific">Vitreoscilla filiformis</name>
    <dbReference type="NCBI Taxonomy" id="63"/>
    <lineage>
        <taxon>Bacteria</taxon>
        <taxon>Pseudomonadati</taxon>
        <taxon>Pseudomonadota</taxon>
        <taxon>Betaproteobacteria</taxon>
        <taxon>Neisseriales</taxon>
        <taxon>Neisseriaceae</taxon>
        <taxon>Vitreoscilla</taxon>
    </lineage>
</organism>
<reference evidence="3 4" key="1">
    <citation type="submission" date="2017-07" db="EMBL/GenBank/DDBJ databases">
        <title>Complete Genome Sequence of the cosmetic ferment Vitreoscilla filiformis (ATCC15551).</title>
        <authorList>
            <person name="Contreras S."/>
            <person name="Sagory-Zalkind P."/>
            <person name="Blanquart H."/>
            <person name="Iltis A."/>
            <person name="Morand S.C."/>
        </authorList>
    </citation>
    <scope>NUCLEOTIDE SEQUENCE [LARGE SCALE GENOMIC DNA]</scope>
    <source>
        <strain evidence="3 4">ATCC 15551</strain>
    </source>
</reference>
<dbReference type="EMBL" id="CP022423">
    <property type="protein sequence ID" value="ASM76927.1"/>
    <property type="molecule type" value="Genomic_DNA"/>
</dbReference>
<keyword evidence="4" id="KW-1185">Reference proteome</keyword>
<protein>
    <recommendedName>
        <fullName evidence="5">DUF3696 domain-containing protein</fullName>
    </recommendedName>
</protein>
<dbReference type="OrthoDB" id="3322489at2"/>
<accession>A0A221KDK5</accession>
<feature type="domain" description="DUF3696" evidence="1">
    <location>
        <begin position="371"/>
        <end position="417"/>
    </location>
</feature>
<name>A0A221KDK5_VITFI</name>
<evidence type="ECO:0000259" key="2">
    <source>
        <dbReference type="Pfam" id="PF13304"/>
    </source>
</evidence>
<dbReference type="RefSeq" id="WP_089416150.1">
    <property type="nucleotide sequence ID" value="NZ_CP022423.1"/>
</dbReference>
<dbReference type="PANTHER" id="PTHR43581:SF2">
    <property type="entry name" value="EXCINUCLEASE ATPASE SUBUNIT"/>
    <property type="match status" value="1"/>
</dbReference>
<evidence type="ECO:0008006" key="5">
    <source>
        <dbReference type="Google" id="ProtNLM"/>
    </source>
</evidence>
<proteinExistence type="predicted"/>
<dbReference type="AlphaFoldDB" id="A0A221KDK5"/>
<sequence length="437" mass="48709">MFTQLRLTNFKAWKDTGDIALKPVTMLLGTNSSGKSTLIQSLLLLKQTVQSPDRMVHLNLGGDEVNDLFNFGDFEDVLHQAAEAPRQFSIGFAFQRPKDPERRVNSGQLNCIYGQASKGNVVIQDLDLQTAGRRFGAVRRNKGAFSILVDGETQPGLSGRTYAPERSIAFSADAIAGLNQDGRTVEDLSLAIRREFESIIYLGPLRRRPERDYSWNKTTPGDVGIDGRGAVDALLASALIKGPEYRYILDGVSHWLNRMKVADKLDVRQQGRSNRYELVVYRDGVASNIRDVGIGISQVLPVLVIAHFAPPGSTVILEEPEIHLHPLAQSILAELFGTISRERKVQFIVETHSEHLFRRMQTLVARQEATPSTVAMYFIERDGQAAKLRQLELDDLGRVRNWPASFFGDALGETREQTALEIKRAKELRATDGKISN</sequence>
<dbReference type="InterPro" id="IPR051396">
    <property type="entry name" value="Bact_Antivir_Def_Nuclease"/>
</dbReference>
<dbReference type="GO" id="GO:0016887">
    <property type="term" value="F:ATP hydrolysis activity"/>
    <property type="evidence" value="ECO:0007669"/>
    <property type="project" value="InterPro"/>
</dbReference>
<dbReference type="Pfam" id="PF13304">
    <property type="entry name" value="AAA_21"/>
    <property type="match status" value="1"/>
</dbReference>
<dbReference type="InterPro" id="IPR003959">
    <property type="entry name" value="ATPase_AAA_core"/>
</dbReference>
<dbReference type="Proteomes" id="UP000199729">
    <property type="component" value="Chromosome"/>
</dbReference>
<evidence type="ECO:0000313" key="4">
    <source>
        <dbReference type="Proteomes" id="UP000199729"/>
    </source>
</evidence>
<dbReference type="KEGG" id="vff:VITFI_CDS1149"/>
<gene>
    <name evidence="3" type="ORF">VITFI_CDS1149</name>
</gene>
<dbReference type="Gene3D" id="3.40.50.300">
    <property type="entry name" value="P-loop containing nucleotide triphosphate hydrolases"/>
    <property type="match status" value="2"/>
</dbReference>
<evidence type="ECO:0000259" key="1">
    <source>
        <dbReference type="Pfam" id="PF12476"/>
    </source>
</evidence>
<evidence type="ECO:0000313" key="3">
    <source>
        <dbReference type="EMBL" id="ASM76927.1"/>
    </source>
</evidence>
<dbReference type="PANTHER" id="PTHR43581">
    <property type="entry name" value="ATP/GTP PHOSPHATASE"/>
    <property type="match status" value="1"/>
</dbReference>
<feature type="domain" description="ATPase AAA-type core" evidence="2">
    <location>
        <begin position="24"/>
        <end position="356"/>
    </location>
</feature>